<dbReference type="Proteomes" id="UP000596661">
    <property type="component" value="Chromosome 4"/>
</dbReference>
<protein>
    <submittedName>
        <fullName evidence="2">Uncharacterized protein</fullName>
    </submittedName>
</protein>
<feature type="region of interest" description="Disordered" evidence="1">
    <location>
        <begin position="1"/>
        <end position="70"/>
    </location>
</feature>
<dbReference type="AlphaFoldDB" id="A0A803PI50"/>
<dbReference type="EnsemblPlants" id="evm.model.04.615">
    <property type="protein sequence ID" value="cds.evm.model.04.615"/>
    <property type="gene ID" value="evm.TU.04.615"/>
</dbReference>
<accession>A0A803PI50</accession>
<keyword evidence="3" id="KW-1185">Reference proteome</keyword>
<proteinExistence type="predicted"/>
<evidence type="ECO:0000256" key="1">
    <source>
        <dbReference type="SAM" id="MobiDB-lite"/>
    </source>
</evidence>
<evidence type="ECO:0000313" key="3">
    <source>
        <dbReference type="Proteomes" id="UP000596661"/>
    </source>
</evidence>
<dbReference type="Gramene" id="evm.model.04.615">
    <property type="protein sequence ID" value="cds.evm.model.04.615"/>
    <property type="gene ID" value="evm.TU.04.615"/>
</dbReference>
<sequence length="354" mass="40583">MNPMKKVTDPQSIRAKEIPNKSEANPAGEICDAAEDEDVGDNLRVGGISDQPRLWASPSPSTNNSSSSFEELEVSSEEIRPSIPVVQYHIYLDQIGGDVYGRFILEQNFGWRKYFWSSWIYVVRSKIPNTLLEVYPEPSLCLKVEVEITITVADHPLESYSFHSRNVARTNQTIFQIGPANARFAQLMVMCHEQAKPNSEGEDNLPTRDPEVQEIEDYVDNRRPSQTLRARTSCLLGIFEVQEIEDHVDNQRDRAQVILVLSTFTQHIVLLKSAKNLTKYMLYPKPERLFPEKPSELTNPFATKKKKKTKANRVRFFPTEEPIRIKDPEEAKVEFQEEIVQHFELGKSEQSAED</sequence>
<feature type="compositionally biased region" description="Low complexity" evidence="1">
    <location>
        <begin position="57"/>
        <end position="69"/>
    </location>
</feature>
<name>A0A803PI50_CANSA</name>
<dbReference type="EMBL" id="UZAU01000365">
    <property type="status" value="NOT_ANNOTATED_CDS"/>
    <property type="molecule type" value="Genomic_DNA"/>
</dbReference>
<reference evidence="2" key="2">
    <citation type="submission" date="2021-03" db="UniProtKB">
        <authorList>
            <consortium name="EnsemblPlants"/>
        </authorList>
    </citation>
    <scope>IDENTIFICATION</scope>
</reference>
<reference evidence="2" key="1">
    <citation type="submission" date="2018-11" db="EMBL/GenBank/DDBJ databases">
        <authorList>
            <person name="Grassa J C."/>
        </authorList>
    </citation>
    <scope>NUCLEOTIDE SEQUENCE [LARGE SCALE GENOMIC DNA]</scope>
</reference>
<evidence type="ECO:0000313" key="2">
    <source>
        <dbReference type="EnsemblPlants" id="cds.evm.model.04.615"/>
    </source>
</evidence>
<organism evidence="2 3">
    <name type="scientific">Cannabis sativa</name>
    <name type="common">Hemp</name>
    <name type="synonym">Marijuana</name>
    <dbReference type="NCBI Taxonomy" id="3483"/>
    <lineage>
        <taxon>Eukaryota</taxon>
        <taxon>Viridiplantae</taxon>
        <taxon>Streptophyta</taxon>
        <taxon>Embryophyta</taxon>
        <taxon>Tracheophyta</taxon>
        <taxon>Spermatophyta</taxon>
        <taxon>Magnoliopsida</taxon>
        <taxon>eudicotyledons</taxon>
        <taxon>Gunneridae</taxon>
        <taxon>Pentapetalae</taxon>
        <taxon>rosids</taxon>
        <taxon>fabids</taxon>
        <taxon>Rosales</taxon>
        <taxon>Cannabaceae</taxon>
        <taxon>Cannabis</taxon>
    </lineage>
</organism>